<sequence length="137" mass="15263">MEWAKASFEIVIKSRISSGILKVKQIKRVNSLTIVILAYKFYLNQAIKLRKRERNRRPQQKTNGDLEDGPRCSAPWSILPWGGAVATAQDSPQGAVGNAPQGIPLIDAVMWTWDVHFRKGLIIVSARTKSPPLSLSL</sequence>
<dbReference type="Proteomes" id="UP001234178">
    <property type="component" value="Unassembled WGS sequence"/>
</dbReference>
<comment type="caution">
    <text evidence="2">The sequence shown here is derived from an EMBL/GenBank/DDBJ whole genome shotgun (WGS) entry which is preliminary data.</text>
</comment>
<feature type="region of interest" description="Disordered" evidence="1">
    <location>
        <begin position="53"/>
        <end position="73"/>
    </location>
</feature>
<protein>
    <submittedName>
        <fullName evidence="2">Uncharacterized protein</fullName>
    </submittedName>
</protein>
<evidence type="ECO:0000256" key="1">
    <source>
        <dbReference type="SAM" id="MobiDB-lite"/>
    </source>
</evidence>
<gene>
    <name evidence="2" type="ORF">OUZ56_019923</name>
</gene>
<name>A0ABQ9ZD09_9CRUS</name>
<evidence type="ECO:0000313" key="3">
    <source>
        <dbReference type="Proteomes" id="UP001234178"/>
    </source>
</evidence>
<dbReference type="EMBL" id="JAOYFB010000003">
    <property type="protein sequence ID" value="KAK4010791.1"/>
    <property type="molecule type" value="Genomic_DNA"/>
</dbReference>
<reference evidence="2 3" key="1">
    <citation type="journal article" date="2023" name="Nucleic Acids Res.">
        <title>The hologenome of Daphnia magna reveals possible DNA methylation and microbiome-mediated evolution of the host genome.</title>
        <authorList>
            <person name="Chaturvedi A."/>
            <person name="Li X."/>
            <person name="Dhandapani V."/>
            <person name="Marshall H."/>
            <person name="Kissane S."/>
            <person name="Cuenca-Cambronero M."/>
            <person name="Asole G."/>
            <person name="Calvet F."/>
            <person name="Ruiz-Romero M."/>
            <person name="Marangio P."/>
            <person name="Guigo R."/>
            <person name="Rago D."/>
            <person name="Mirbahai L."/>
            <person name="Eastwood N."/>
            <person name="Colbourne J.K."/>
            <person name="Zhou J."/>
            <person name="Mallon E."/>
            <person name="Orsini L."/>
        </authorList>
    </citation>
    <scope>NUCLEOTIDE SEQUENCE [LARGE SCALE GENOMIC DNA]</scope>
    <source>
        <strain evidence="2">LRV0_1</strain>
    </source>
</reference>
<keyword evidence="3" id="KW-1185">Reference proteome</keyword>
<accession>A0ABQ9ZD09</accession>
<proteinExistence type="predicted"/>
<organism evidence="2 3">
    <name type="scientific">Daphnia magna</name>
    <dbReference type="NCBI Taxonomy" id="35525"/>
    <lineage>
        <taxon>Eukaryota</taxon>
        <taxon>Metazoa</taxon>
        <taxon>Ecdysozoa</taxon>
        <taxon>Arthropoda</taxon>
        <taxon>Crustacea</taxon>
        <taxon>Branchiopoda</taxon>
        <taxon>Diplostraca</taxon>
        <taxon>Cladocera</taxon>
        <taxon>Anomopoda</taxon>
        <taxon>Daphniidae</taxon>
        <taxon>Daphnia</taxon>
    </lineage>
</organism>
<evidence type="ECO:0000313" key="2">
    <source>
        <dbReference type="EMBL" id="KAK4010791.1"/>
    </source>
</evidence>